<dbReference type="HAMAP" id="MF_00454">
    <property type="entry name" value="FluC"/>
    <property type="match status" value="1"/>
</dbReference>
<comment type="catalytic activity">
    <reaction evidence="10">
        <text>fluoride(in) = fluoride(out)</text>
        <dbReference type="Rhea" id="RHEA:76159"/>
        <dbReference type="ChEBI" id="CHEBI:17051"/>
    </reaction>
    <physiologicalReaction direction="left-to-right" evidence="10">
        <dbReference type="Rhea" id="RHEA:76160"/>
    </physiologicalReaction>
</comment>
<comment type="caution">
    <text evidence="11">Lacks conserved residue(s) required for the propagation of feature annotation.</text>
</comment>
<keyword evidence="6 11" id="KW-0406">Ion transport</keyword>
<dbReference type="Proteomes" id="UP001374803">
    <property type="component" value="Chromosome"/>
</dbReference>
<keyword evidence="3" id="KW-0997">Cell inner membrane</keyword>
<evidence type="ECO:0000256" key="7">
    <source>
        <dbReference type="ARBA" id="ARBA00023136"/>
    </source>
</evidence>
<feature type="transmembrane region" description="Helical" evidence="11">
    <location>
        <begin position="35"/>
        <end position="56"/>
    </location>
</feature>
<evidence type="ECO:0000256" key="11">
    <source>
        <dbReference type="HAMAP-Rule" id="MF_00454"/>
    </source>
</evidence>
<dbReference type="EMBL" id="CP089983">
    <property type="protein sequence ID" value="WXB07386.1"/>
    <property type="molecule type" value="Genomic_DNA"/>
</dbReference>
<reference evidence="12" key="1">
    <citation type="submission" date="2021-12" db="EMBL/GenBank/DDBJ databases">
        <title>Discovery of the Pendulisporaceae a myxobacterial family with distinct sporulation behavior and unique specialized metabolism.</title>
        <authorList>
            <person name="Garcia R."/>
            <person name="Popoff A."/>
            <person name="Bader C.D."/>
            <person name="Loehr J."/>
            <person name="Walesch S."/>
            <person name="Walt C."/>
            <person name="Boldt J."/>
            <person name="Bunk B."/>
            <person name="Haeckl F.J.F.P.J."/>
            <person name="Gunesch A.P."/>
            <person name="Birkelbach J."/>
            <person name="Nuebel U."/>
            <person name="Pietschmann T."/>
            <person name="Bach T."/>
            <person name="Mueller R."/>
        </authorList>
    </citation>
    <scope>NUCLEOTIDE SEQUENCE</scope>
    <source>
        <strain evidence="12">MSr11367</strain>
    </source>
</reference>
<comment type="activity regulation">
    <text evidence="11">Na(+) is not transported, but it plays an essential structural role and its presence is essential for fluoride channel function.</text>
</comment>
<evidence type="ECO:0000313" key="13">
    <source>
        <dbReference type="Proteomes" id="UP001374803"/>
    </source>
</evidence>
<feature type="binding site" evidence="11">
    <location>
        <position position="78"/>
    </location>
    <ligand>
        <name>Na(+)</name>
        <dbReference type="ChEBI" id="CHEBI:29101"/>
        <note>structural</note>
    </ligand>
</feature>
<comment type="subcellular location">
    <subcellularLocation>
        <location evidence="1 11">Cell membrane</location>
        <topology evidence="1 11">Multi-pass membrane protein</topology>
    </subcellularLocation>
</comment>
<evidence type="ECO:0000256" key="6">
    <source>
        <dbReference type="ARBA" id="ARBA00023065"/>
    </source>
</evidence>
<comment type="similarity">
    <text evidence="9 11">Belongs to the fluoride channel Fluc/FEX (TC 1.A.43) family.</text>
</comment>
<feature type="binding site" evidence="11">
    <location>
        <position position="75"/>
    </location>
    <ligand>
        <name>Na(+)</name>
        <dbReference type="ChEBI" id="CHEBI:29101"/>
        <note>structural</note>
    </ligand>
</feature>
<evidence type="ECO:0000256" key="5">
    <source>
        <dbReference type="ARBA" id="ARBA00022989"/>
    </source>
</evidence>
<name>A0ABZ2L8X1_9BACT</name>
<protein>
    <recommendedName>
        <fullName evidence="11">Fluoride-specific ion channel FluC</fullName>
    </recommendedName>
</protein>
<dbReference type="Pfam" id="PF02537">
    <property type="entry name" value="CRCB"/>
    <property type="match status" value="1"/>
</dbReference>
<feature type="transmembrane region" description="Helical" evidence="11">
    <location>
        <begin position="103"/>
        <end position="121"/>
    </location>
</feature>
<dbReference type="InterPro" id="IPR003691">
    <property type="entry name" value="FluC"/>
</dbReference>
<evidence type="ECO:0000256" key="10">
    <source>
        <dbReference type="ARBA" id="ARBA00035585"/>
    </source>
</evidence>
<evidence type="ECO:0000256" key="9">
    <source>
        <dbReference type="ARBA" id="ARBA00035120"/>
    </source>
</evidence>
<evidence type="ECO:0000256" key="4">
    <source>
        <dbReference type="ARBA" id="ARBA00022692"/>
    </source>
</evidence>
<dbReference type="PANTHER" id="PTHR28259">
    <property type="entry name" value="FLUORIDE EXPORT PROTEIN 1-RELATED"/>
    <property type="match status" value="1"/>
</dbReference>
<gene>
    <name evidence="11 12" type="primary">crcB</name>
    <name evidence="11" type="synonym">fluC</name>
    <name evidence="12" type="ORF">LVJ94_09070</name>
</gene>
<keyword evidence="7 11" id="KW-0472">Membrane</keyword>
<dbReference type="NCBIfam" id="TIGR00494">
    <property type="entry name" value="crcB"/>
    <property type="match status" value="1"/>
</dbReference>
<keyword evidence="4 11" id="KW-0812">Transmembrane</keyword>
<dbReference type="PANTHER" id="PTHR28259:SF1">
    <property type="entry name" value="FLUORIDE EXPORT PROTEIN 1-RELATED"/>
    <property type="match status" value="1"/>
</dbReference>
<sequence length="127" mass="13258">MIRVLLIALAGALGTLLRYFVGLWAGRALGASFPYGTLLVNVAGCFLMALVAQLALSTSLISPTWRVTLTTGFMGGLTTYSSFNQETMNLLRERSWGTGAANLLGTLLGCFLAGALGLLAARKLTGG</sequence>
<dbReference type="RefSeq" id="WP_394837046.1">
    <property type="nucleotide sequence ID" value="NZ_CP089929.1"/>
</dbReference>
<evidence type="ECO:0000256" key="2">
    <source>
        <dbReference type="ARBA" id="ARBA00022475"/>
    </source>
</evidence>
<comment type="function">
    <text evidence="11">Fluoride-specific ion channel. Important for reducing fluoride concentration in the cell, thus reducing its toxicity.</text>
</comment>
<accession>A0ABZ2L8X1</accession>
<evidence type="ECO:0000256" key="8">
    <source>
        <dbReference type="ARBA" id="ARBA00023303"/>
    </source>
</evidence>
<keyword evidence="5 11" id="KW-1133">Transmembrane helix</keyword>
<keyword evidence="11" id="KW-0915">Sodium</keyword>
<evidence type="ECO:0000256" key="1">
    <source>
        <dbReference type="ARBA" id="ARBA00004651"/>
    </source>
</evidence>
<organism evidence="12 13">
    <name type="scientific">Pendulispora rubella</name>
    <dbReference type="NCBI Taxonomy" id="2741070"/>
    <lineage>
        <taxon>Bacteria</taxon>
        <taxon>Pseudomonadati</taxon>
        <taxon>Myxococcota</taxon>
        <taxon>Myxococcia</taxon>
        <taxon>Myxococcales</taxon>
        <taxon>Sorangiineae</taxon>
        <taxon>Pendulisporaceae</taxon>
        <taxon>Pendulispora</taxon>
    </lineage>
</organism>
<keyword evidence="2 11" id="KW-1003">Cell membrane</keyword>
<proteinExistence type="inferred from homology"/>
<keyword evidence="8 11" id="KW-0407">Ion channel</keyword>
<keyword evidence="11" id="KW-0479">Metal-binding</keyword>
<evidence type="ECO:0000256" key="3">
    <source>
        <dbReference type="ARBA" id="ARBA00022519"/>
    </source>
</evidence>
<evidence type="ECO:0000313" key="12">
    <source>
        <dbReference type="EMBL" id="WXB07386.1"/>
    </source>
</evidence>
<keyword evidence="13" id="KW-1185">Reference proteome</keyword>
<keyword evidence="11" id="KW-0813">Transport</keyword>